<reference evidence="1 2" key="1">
    <citation type="submission" date="2024-02" db="EMBL/GenBank/DDBJ databases">
        <title>Bacteria isolated from the canopy kelp, Nereocystis luetkeana.</title>
        <authorList>
            <person name="Pfister C.A."/>
            <person name="Younker I.T."/>
            <person name="Light S.H."/>
        </authorList>
    </citation>
    <scope>NUCLEOTIDE SEQUENCE [LARGE SCALE GENOMIC DNA]</scope>
    <source>
        <strain evidence="1 2">TI.1.03</strain>
    </source>
</reference>
<sequence length="279" mass="31648">MRKLTRPDDDAVVVFEACIDRIRNADLKHRLQSCSLEIGEASVEFDEKAALAELHTIEAKEIVADAVSVDEMKKVYTGRMAKKLAPGRVYYDKLMSLPEHGRCPLCSQRVVSTLDHHLPKAHYPSLAVSPLNLVPACQDCNKIKSEDIPLNSEQETLHPYYDDVEGFSWVKAKLTKSIPVVVEFYVEPPAECDDVLIERLKHHFVTFDLAALYSSHAAEELANIEFIARKIFEDSGSIELKAYLGDLANSRKQVSLNSWQSAFYTCLHESDWFCQNRFQ</sequence>
<organism evidence="1 2">
    <name type="scientific">Pseudoalteromonas issachenkonii</name>
    <dbReference type="NCBI Taxonomy" id="152297"/>
    <lineage>
        <taxon>Bacteria</taxon>
        <taxon>Pseudomonadati</taxon>
        <taxon>Pseudomonadota</taxon>
        <taxon>Gammaproteobacteria</taxon>
        <taxon>Alteromonadales</taxon>
        <taxon>Pseudoalteromonadaceae</taxon>
        <taxon>Pseudoalteromonas</taxon>
    </lineage>
</organism>
<dbReference type="Proteomes" id="UP001371391">
    <property type="component" value="Unassembled WGS sequence"/>
</dbReference>
<dbReference type="RefSeq" id="WP_341603629.1">
    <property type="nucleotide sequence ID" value="NZ_JBAKAW010000017.1"/>
</dbReference>
<dbReference type="CDD" id="cd00085">
    <property type="entry name" value="HNHc"/>
    <property type="match status" value="1"/>
</dbReference>
<protein>
    <recommendedName>
        <fullName evidence="3">HNH endonuclease</fullName>
    </recommendedName>
</protein>
<proteinExistence type="predicted"/>
<comment type="caution">
    <text evidence="1">The sequence shown here is derived from an EMBL/GenBank/DDBJ whole genome shotgun (WGS) entry which is preliminary data.</text>
</comment>
<dbReference type="InterPro" id="IPR003615">
    <property type="entry name" value="HNH_nuc"/>
</dbReference>
<dbReference type="EMBL" id="JBAKAW010000017">
    <property type="protein sequence ID" value="MEL0656742.1"/>
    <property type="molecule type" value="Genomic_DNA"/>
</dbReference>
<evidence type="ECO:0000313" key="2">
    <source>
        <dbReference type="Proteomes" id="UP001371391"/>
    </source>
</evidence>
<evidence type="ECO:0008006" key="3">
    <source>
        <dbReference type="Google" id="ProtNLM"/>
    </source>
</evidence>
<accession>A0ABU9H4E5</accession>
<dbReference type="Gene3D" id="1.10.30.50">
    <property type="match status" value="1"/>
</dbReference>
<evidence type="ECO:0000313" key="1">
    <source>
        <dbReference type="EMBL" id="MEL0656742.1"/>
    </source>
</evidence>
<keyword evidence="2" id="KW-1185">Reference proteome</keyword>
<name>A0ABU9H4E5_9GAMM</name>
<gene>
    <name evidence="1" type="ORF">V6257_17100</name>
</gene>